<name>A0A078BDJ6_STYLE</name>
<dbReference type="PIRSF" id="PIRSF000168">
    <property type="entry name" value="Acyl-CoA_oxidase"/>
    <property type="match status" value="1"/>
</dbReference>
<evidence type="ECO:0000259" key="10">
    <source>
        <dbReference type="Pfam" id="PF02770"/>
    </source>
</evidence>
<dbReference type="PANTHER" id="PTHR10909">
    <property type="entry name" value="ELECTRON TRANSPORT OXIDOREDUCTASE"/>
    <property type="match status" value="1"/>
</dbReference>
<gene>
    <name evidence="12" type="primary">Contig17402.g18512</name>
    <name evidence="12" type="ORF">STYLEM_20415</name>
</gene>
<dbReference type="GO" id="GO:0033540">
    <property type="term" value="P:fatty acid beta-oxidation using acyl-CoA oxidase"/>
    <property type="evidence" value="ECO:0007669"/>
    <property type="project" value="TreeGrafter"/>
</dbReference>
<feature type="active site" description="Proton acceptor" evidence="7">
    <location>
        <position position="403"/>
    </location>
</feature>
<evidence type="ECO:0000256" key="4">
    <source>
        <dbReference type="ARBA" id="ARBA00022827"/>
    </source>
</evidence>
<dbReference type="AlphaFoldDB" id="A0A078BDJ6"/>
<dbReference type="InterPro" id="IPR046373">
    <property type="entry name" value="Acyl-CoA_Oxase/DH_mid-dom_sf"/>
</dbReference>
<feature type="binding site" evidence="8">
    <location>
        <position position="126"/>
    </location>
    <ligand>
        <name>FAD</name>
        <dbReference type="ChEBI" id="CHEBI:57692"/>
    </ligand>
</feature>
<keyword evidence="3 6" id="KW-0285">Flavoprotein</keyword>
<dbReference type="InterPro" id="IPR012258">
    <property type="entry name" value="Acyl-CoA_oxidase"/>
</dbReference>
<evidence type="ECO:0000256" key="2">
    <source>
        <dbReference type="ARBA" id="ARBA00006288"/>
    </source>
</evidence>
<dbReference type="FunFam" id="2.40.110.10:FF:000005">
    <property type="entry name" value="Acyl-coenzyme A oxidase"/>
    <property type="match status" value="1"/>
</dbReference>
<dbReference type="InterPro" id="IPR006091">
    <property type="entry name" value="Acyl-CoA_Oxase/DH_mid-dom"/>
</dbReference>
<dbReference type="InParanoid" id="A0A078BDJ6"/>
<dbReference type="OrthoDB" id="538336at2759"/>
<keyword evidence="5" id="KW-0560">Oxidoreductase</keyword>
<proteinExistence type="inferred from homology"/>
<dbReference type="Pfam" id="PF02770">
    <property type="entry name" value="Acyl-CoA_dh_M"/>
    <property type="match status" value="1"/>
</dbReference>
<evidence type="ECO:0000256" key="3">
    <source>
        <dbReference type="ARBA" id="ARBA00022630"/>
    </source>
</evidence>
<dbReference type="EMBL" id="CCKQ01019244">
    <property type="protein sequence ID" value="CDW91262.1"/>
    <property type="molecule type" value="Genomic_DNA"/>
</dbReference>
<dbReference type="InterPro" id="IPR036250">
    <property type="entry name" value="AcylCo_DH-like_C"/>
</dbReference>
<dbReference type="Proteomes" id="UP000039865">
    <property type="component" value="Unassembled WGS sequence"/>
</dbReference>
<dbReference type="GO" id="GO:0005504">
    <property type="term" value="F:fatty acid binding"/>
    <property type="evidence" value="ECO:0007669"/>
    <property type="project" value="TreeGrafter"/>
</dbReference>
<evidence type="ECO:0000259" key="11">
    <source>
        <dbReference type="Pfam" id="PF22924"/>
    </source>
</evidence>
<evidence type="ECO:0000313" key="12">
    <source>
        <dbReference type="EMBL" id="CDW91262.1"/>
    </source>
</evidence>
<feature type="domain" description="Acyl-CoA oxidase/dehydrogenase middle" evidence="10">
    <location>
        <begin position="122"/>
        <end position="231"/>
    </location>
</feature>
<dbReference type="InterPro" id="IPR009100">
    <property type="entry name" value="AcylCoA_DH/oxidase_NM_dom_sf"/>
</dbReference>
<evidence type="ECO:0000256" key="6">
    <source>
        <dbReference type="PIRNR" id="PIRNR000168"/>
    </source>
</evidence>
<dbReference type="GO" id="GO:0003997">
    <property type="term" value="F:acyl-CoA oxidase activity"/>
    <property type="evidence" value="ECO:0007669"/>
    <property type="project" value="InterPro"/>
</dbReference>
<dbReference type="GO" id="GO:0055088">
    <property type="term" value="P:lipid homeostasis"/>
    <property type="evidence" value="ECO:0007669"/>
    <property type="project" value="TreeGrafter"/>
</dbReference>
<comment type="cofactor">
    <cofactor evidence="1">
        <name>FAD</name>
        <dbReference type="ChEBI" id="CHEBI:57692"/>
    </cofactor>
</comment>
<evidence type="ECO:0000259" key="9">
    <source>
        <dbReference type="Pfam" id="PF01756"/>
    </source>
</evidence>
<dbReference type="Gene3D" id="1.20.140.10">
    <property type="entry name" value="Butyryl-CoA Dehydrogenase, subunit A, domain 3"/>
    <property type="match status" value="2"/>
</dbReference>
<dbReference type="Pfam" id="PF01756">
    <property type="entry name" value="ACOX"/>
    <property type="match status" value="1"/>
</dbReference>
<evidence type="ECO:0000256" key="7">
    <source>
        <dbReference type="PIRSR" id="PIRSR000168-1"/>
    </source>
</evidence>
<organism evidence="12 13">
    <name type="scientific">Stylonychia lemnae</name>
    <name type="common">Ciliate</name>
    <dbReference type="NCBI Taxonomy" id="5949"/>
    <lineage>
        <taxon>Eukaryota</taxon>
        <taxon>Sar</taxon>
        <taxon>Alveolata</taxon>
        <taxon>Ciliophora</taxon>
        <taxon>Intramacronucleata</taxon>
        <taxon>Spirotrichea</taxon>
        <taxon>Stichotrichia</taxon>
        <taxon>Sporadotrichida</taxon>
        <taxon>Oxytrichidae</taxon>
        <taxon>Stylonychinae</taxon>
        <taxon>Stylonychia</taxon>
    </lineage>
</organism>
<keyword evidence="13" id="KW-1185">Reference proteome</keyword>
<dbReference type="GO" id="GO:0071949">
    <property type="term" value="F:FAD binding"/>
    <property type="evidence" value="ECO:0007669"/>
    <property type="project" value="InterPro"/>
</dbReference>
<dbReference type="InterPro" id="IPR002655">
    <property type="entry name" value="Acyl-CoA_oxidase_C"/>
</dbReference>
<dbReference type="OMA" id="GYLLDWI"/>
<sequence length="612" mass="69136">MNKQEFADIIFGDKPEKRAKWFELFKDPVFVPKWNVTLEQTREDAYQMLKKVTDAKIVSVTDFLHDPTNIFTAHEFLGQVNPSTGTKFTVQFNLFGGTVVGLHTERHKYLFPKIDNLSVIGCFCLTELGYGNNAVKMETTSTYDDSKKEFIVHTPTVLSQKYWITNSVCHANYAIVFGQTIVKDKNEGVNAFLVRIRDEKGQVMPGVKIVEMGQKLGLNGVDNGALYFDKVRIPRENMLNKYADVDESGKFHSDTKNIPSRFFKVTERLVSGRLCIASLAMGGTRSCLYIGIKYAMQRMGVGESGLSDTPIFKYQLQQNAILPLLARSIALNISHNRTKQIFANPQGHEHELLMMCCIDKCLVVWNFDKVITTCRERSGGQGYLACNRFGDYLALAHAGMTAEGDNRVLMIKIAKDMMTNIGSKKSALPAMQFCPKNQIPQFHDITSLETLLDLLKFREIYNFNSLVQQIQHKTKTEKKPQFNVLMFEVSDIIQNLSTSYGERQAMQFCIDKLAQISHVPTKQTFELIFRIYGIDSVLRESGFYLSEGVVSAQAVKNAHGSLIKLIKDLAVITPDIIENMNVPVHALHTPIAGDYVKYNEEPYFGEVVNAKL</sequence>
<comment type="similarity">
    <text evidence="2 6">Belongs to the acyl-CoA oxidase family.</text>
</comment>
<evidence type="ECO:0000256" key="1">
    <source>
        <dbReference type="ARBA" id="ARBA00001974"/>
    </source>
</evidence>
<feature type="domain" description="Acyl-CoA oxidase C-terminal" evidence="9">
    <location>
        <begin position="448"/>
        <end position="569"/>
    </location>
</feature>
<protein>
    <recommendedName>
        <fullName evidence="6">Acyl-coenzyme A oxidase</fullName>
    </recommendedName>
</protein>
<dbReference type="GO" id="GO:0005777">
    <property type="term" value="C:peroxisome"/>
    <property type="evidence" value="ECO:0007669"/>
    <property type="project" value="InterPro"/>
</dbReference>
<accession>A0A078BDJ6</accession>
<evidence type="ECO:0000313" key="13">
    <source>
        <dbReference type="Proteomes" id="UP000039865"/>
    </source>
</evidence>
<reference evidence="12 13" key="1">
    <citation type="submission" date="2014-06" db="EMBL/GenBank/DDBJ databases">
        <authorList>
            <person name="Swart Estienne"/>
        </authorList>
    </citation>
    <scope>NUCLEOTIDE SEQUENCE [LARGE SCALE GENOMIC DNA]</scope>
    <source>
        <strain evidence="12 13">130c</strain>
    </source>
</reference>
<dbReference type="Gene3D" id="2.40.110.10">
    <property type="entry name" value="Butyryl-CoA Dehydrogenase, subunit A, domain 2"/>
    <property type="match status" value="1"/>
</dbReference>
<evidence type="ECO:0000256" key="5">
    <source>
        <dbReference type="ARBA" id="ARBA00023002"/>
    </source>
</evidence>
<dbReference type="SUPFAM" id="SSF47203">
    <property type="entry name" value="Acyl-CoA dehydrogenase C-terminal domain-like"/>
    <property type="match status" value="2"/>
</dbReference>
<keyword evidence="4 6" id="KW-0274">FAD</keyword>
<dbReference type="Pfam" id="PF22924">
    <property type="entry name" value="ACOX_C_alpha1"/>
    <property type="match status" value="1"/>
</dbReference>
<feature type="domain" description="Acyl-CoA oxidase C-alpha1" evidence="11">
    <location>
        <begin position="269"/>
        <end position="417"/>
    </location>
</feature>
<dbReference type="SUPFAM" id="SSF56645">
    <property type="entry name" value="Acyl-CoA dehydrogenase NM domain-like"/>
    <property type="match status" value="1"/>
</dbReference>
<dbReference type="PANTHER" id="PTHR10909:SF382">
    <property type="entry name" value="ACYL-COENZYME A OXIDASE"/>
    <property type="match status" value="1"/>
</dbReference>
<evidence type="ECO:0000256" key="8">
    <source>
        <dbReference type="PIRSR" id="PIRSR000168-2"/>
    </source>
</evidence>
<dbReference type="InterPro" id="IPR055060">
    <property type="entry name" value="ACOX_C_alpha1"/>
</dbReference>